<organism evidence="1 2">
    <name type="scientific">Armillaria solidipes</name>
    <dbReference type="NCBI Taxonomy" id="1076256"/>
    <lineage>
        <taxon>Eukaryota</taxon>
        <taxon>Fungi</taxon>
        <taxon>Dikarya</taxon>
        <taxon>Basidiomycota</taxon>
        <taxon>Agaricomycotina</taxon>
        <taxon>Agaricomycetes</taxon>
        <taxon>Agaricomycetidae</taxon>
        <taxon>Agaricales</taxon>
        <taxon>Marasmiineae</taxon>
        <taxon>Physalacriaceae</taxon>
        <taxon>Armillaria</taxon>
    </lineage>
</organism>
<keyword evidence="2" id="KW-1185">Reference proteome</keyword>
<evidence type="ECO:0000313" key="1">
    <source>
        <dbReference type="EMBL" id="PBK65125.1"/>
    </source>
</evidence>
<dbReference type="AlphaFoldDB" id="A0A2H3B2N0"/>
<proteinExistence type="predicted"/>
<reference evidence="2" key="1">
    <citation type="journal article" date="2017" name="Nat. Ecol. Evol.">
        <title>Genome expansion and lineage-specific genetic innovations in the forest pathogenic fungi Armillaria.</title>
        <authorList>
            <person name="Sipos G."/>
            <person name="Prasanna A.N."/>
            <person name="Walter M.C."/>
            <person name="O'Connor E."/>
            <person name="Balint B."/>
            <person name="Krizsan K."/>
            <person name="Kiss B."/>
            <person name="Hess J."/>
            <person name="Varga T."/>
            <person name="Slot J."/>
            <person name="Riley R."/>
            <person name="Boka B."/>
            <person name="Rigling D."/>
            <person name="Barry K."/>
            <person name="Lee J."/>
            <person name="Mihaltcheva S."/>
            <person name="LaButti K."/>
            <person name="Lipzen A."/>
            <person name="Waldron R."/>
            <person name="Moloney N.M."/>
            <person name="Sperisen C."/>
            <person name="Kredics L."/>
            <person name="Vagvoelgyi C."/>
            <person name="Patrignani A."/>
            <person name="Fitzpatrick D."/>
            <person name="Nagy I."/>
            <person name="Doyle S."/>
            <person name="Anderson J.B."/>
            <person name="Grigoriev I.V."/>
            <person name="Gueldener U."/>
            <person name="Muensterkoetter M."/>
            <person name="Nagy L.G."/>
        </authorList>
    </citation>
    <scope>NUCLEOTIDE SEQUENCE [LARGE SCALE GENOMIC DNA]</scope>
    <source>
        <strain evidence="2">28-4</strain>
    </source>
</reference>
<protein>
    <submittedName>
        <fullName evidence="1">Uncharacterized protein</fullName>
    </submittedName>
</protein>
<gene>
    <name evidence="1" type="ORF">ARMSODRAFT_1022554</name>
</gene>
<sequence>MSSNDTAGGGVFASVISFTPDQKAKSVFFAFSMKTLNRSQRSFRAESRPSCVRTGRKSFGRSTSVSWSFELGTFCLGSVVVTFGFASHNLADSEGGNVGLVCRGGSVKHRVFSVPARASASAPSFPVSIDEAIEKPDNVEPDMEISCPGQLSLQPLTYGVRKRCYCITFLTSSSAWSSHTLIARKKTRV</sequence>
<evidence type="ECO:0000313" key="2">
    <source>
        <dbReference type="Proteomes" id="UP000218334"/>
    </source>
</evidence>
<name>A0A2H3B2N0_9AGAR</name>
<dbReference type="Proteomes" id="UP000218334">
    <property type="component" value="Unassembled WGS sequence"/>
</dbReference>
<accession>A0A2H3B2N0</accession>
<dbReference type="EMBL" id="KZ293447">
    <property type="protein sequence ID" value="PBK65125.1"/>
    <property type="molecule type" value="Genomic_DNA"/>
</dbReference>